<reference evidence="1 2" key="1">
    <citation type="journal article" date="2019" name="Int. J. Syst. Evol. Microbiol.">
        <title>The Global Catalogue of Microorganisms (GCM) 10K type strain sequencing project: providing services to taxonomists for standard genome sequencing and annotation.</title>
        <authorList>
            <consortium name="The Broad Institute Genomics Platform"/>
            <consortium name="The Broad Institute Genome Sequencing Center for Infectious Disease"/>
            <person name="Wu L."/>
            <person name="Ma J."/>
        </authorList>
    </citation>
    <scope>NUCLEOTIDE SEQUENCE [LARGE SCALE GENOMIC DNA]</scope>
    <source>
        <strain evidence="1 2">JCM 16014</strain>
    </source>
</reference>
<dbReference type="SUPFAM" id="SSF52540">
    <property type="entry name" value="P-loop containing nucleoside triphosphate hydrolases"/>
    <property type="match status" value="1"/>
</dbReference>
<accession>A0ABN2V1C0</accession>
<dbReference type="Proteomes" id="UP001500751">
    <property type="component" value="Unassembled WGS sequence"/>
</dbReference>
<proteinExistence type="predicted"/>
<dbReference type="InterPro" id="IPR027417">
    <property type="entry name" value="P-loop_NTPase"/>
</dbReference>
<comment type="caution">
    <text evidence="1">The sequence shown here is derived from an EMBL/GenBank/DDBJ whole genome shotgun (WGS) entry which is preliminary data.</text>
</comment>
<name>A0ABN2V1C0_9ACTN</name>
<organism evidence="1 2">
    <name type="scientific">Catenulispora yoronensis</name>
    <dbReference type="NCBI Taxonomy" id="450799"/>
    <lineage>
        <taxon>Bacteria</taxon>
        <taxon>Bacillati</taxon>
        <taxon>Actinomycetota</taxon>
        <taxon>Actinomycetes</taxon>
        <taxon>Catenulisporales</taxon>
        <taxon>Catenulisporaceae</taxon>
        <taxon>Catenulispora</taxon>
    </lineage>
</organism>
<evidence type="ECO:0008006" key="3">
    <source>
        <dbReference type="Google" id="ProtNLM"/>
    </source>
</evidence>
<dbReference type="EMBL" id="BAAAQN010000045">
    <property type="protein sequence ID" value="GAA2048488.1"/>
    <property type="molecule type" value="Genomic_DNA"/>
</dbReference>
<dbReference type="Gene3D" id="3.40.50.300">
    <property type="entry name" value="P-loop containing nucleotide triphosphate hydrolases"/>
    <property type="match status" value="1"/>
</dbReference>
<sequence>MNGDSIAPFLQLGPLGSALAPATRPRALLIDEIDKSDLDLPGDLLEVLERGEFEITELLRERDQSGVDVRLWESDETCRVEGARVRCEEFPFIVLTSNGEQELSAPFLRRCLRFAMPVPDVKMLQGVVRRWLDVDVADGTPTGMLIAEFVERVNGGERLAVDQLLNAVHLLVGPDAPEGEQRERLAKLLMKNLSGA</sequence>
<protein>
    <recommendedName>
        <fullName evidence="3">MoxR-like ATPase</fullName>
    </recommendedName>
</protein>
<evidence type="ECO:0000313" key="1">
    <source>
        <dbReference type="EMBL" id="GAA2048488.1"/>
    </source>
</evidence>
<keyword evidence="2" id="KW-1185">Reference proteome</keyword>
<evidence type="ECO:0000313" key="2">
    <source>
        <dbReference type="Proteomes" id="UP001500751"/>
    </source>
</evidence>
<gene>
    <name evidence="1" type="ORF">GCM10009839_62610</name>
</gene>